<dbReference type="PANTHER" id="PTHR11814">
    <property type="entry name" value="SULFATE TRANSPORTER"/>
    <property type="match status" value="1"/>
</dbReference>
<feature type="transmembrane region" description="Helical" evidence="6">
    <location>
        <begin position="95"/>
        <end position="114"/>
    </location>
</feature>
<evidence type="ECO:0000256" key="2">
    <source>
        <dbReference type="ARBA" id="ARBA00022692"/>
    </source>
</evidence>
<accession>A0ABQ8WWN9</accession>
<evidence type="ECO:0000313" key="8">
    <source>
        <dbReference type="EMBL" id="KAJ5283331.1"/>
    </source>
</evidence>
<dbReference type="CDD" id="cd07042">
    <property type="entry name" value="STAS_SulP_like_sulfate_transporter"/>
    <property type="match status" value="1"/>
</dbReference>
<evidence type="ECO:0000256" key="6">
    <source>
        <dbReference type="SAM" id="Phobius"/>
    </source>
</evidence>
<feature type="transmembrane region" description="Helical" evidence="6">
    <location>
        <begin position="399"/>
        <end position="418"/>
    </location>
</feature>
<keyword evidence="4 6" id="KW-0472">Membrane</keyword>
<dbReference type="Proteomes" id="UP001220256">
    <property type="component" value="Unassembled WGS sequence"/>
</dbReference>
<dbReference type="Pfam" id="PF01740">
    <property type="entry name" value="STAS"/>
    <property type="match status" value="1"/>
</dbReference>
<feature type="transmembrane region" description="Helical" evidence="6">
    <location>
        <begin position="120"/>
        <end position="139"/>
    </location>
</feature>
<evidence type="ECO:0000256" key="4">
    <source>
        <dbReference type="ARBA" id="ARBA00023136"/>
    </source>
</evidence>
<dbReference type="InterPro" id="IPR002645">
    <property type="entry name" value="STAS_dom"/>
</dbReference>
<feature type="transmembrane region" description="Helical" evidence="6">
    <location>
        <begin position="443"/>
        <end position="465"/>
    </location>
</feature>
<dbReference type="InterPro" id="IPR018045">
    <property type="entry name" value="S04_transporter_CS"/>
</dbReference>
<dbReference type="Pfam" id="PF00916">
    <property type="entry name" value="Sulfate_transp"/>
    <property type="match status" value="1"/>
</dbReference>
<evidence type="ECO:0000256" key="3">
    <source>
        <dbReference type="ARBA" id="ARBA00022989"/>
    </source>
</evidence>
<name>A0ABQ8WWN9_PENCH</name>
<feature type="region of interest" description="Disordered" evidence="5">
    <location>
        <begin position="680"/>
        <end position="712"/>
    </location>
</feature>
<dbReference type="InterPro" id="IPR001902">
    <property type="entry name" value="SLC26A/SulP_fam"/>
</dbReference>
<reference evidence="8 9" key="1">
    <citation type="journal article" date="2023" name="IMA Fungus">
        <title>Comparative genomic study of the Penicillium genus elucidates a diverse pangenome and 15 lateral gene transfer events.</title>
        <authorList>
            <person name="Petersen C."/>
            <person name="Sorensen T."/>
            <person name="Nielsen M.R."/>
            <person name="Sondergaard T.E."/>
            <person name="Sorensen J.L."/>
            <person name="Fitzpatrick D.A."/>
            <person name="Frisvad J.C."/>
            <person name="Nielsen K.L."/>
        </authorList>
    </citation>
    <scope>NUCLEOTIDE SEQUENCE [LARGE SCALE GENOMIC DNA]</scope>
    <source>
        <strain evidence="8 9">IBT 3361</strain>
    </source>
</reference>
<dbReference type="PROSITE" id="PS01130">
    <property type="entry name" value="SLC26A"/>
    <property type="match status" value="1"/>
</dbReference>
<dbReference type="Gene3D" id="3.30.750.24">
    <property type="entry name" value="STAS domain"/>
    <property type="match status" value="1"/>
</dbReference>
<gene>
    <name evidence="8" type="ORF">N7505_001311</name>
</gene>
<dbReference type="InterPro" id="IPR036513">
    <property type="entry name" value="STAS_dom_sf"/>
</dbReference>
<feature type="domain" description="STAS" evidence="7">
    <location>
        <begin position="529"/>
        <end position="650"/>
    </location>
</feature>
<feature type="transmembrane region" description="Helical" evidence="6">
    <location>
        <begin position="65"/>
        <end position="83"/>
    </location>
</feature>
<keyword evidence="2 6" id="KW-0812">Transmembrane</keyword>
<feature type="transmembrane region" description="Helical" evidence="6">
    <location>
        <begin position="151"/>
        <end position="173"/>
    </location>
</feature>
<feature type="transmembrane region" description="Helical" evidence="6">
    <location>
        <begin position="265"/>
        <end position="287"/>
    </location>
</feature>
<keyword evidence="3 6" id="KW-1133">Transmembrane helix</keyword>
<comment type="subcellular location">
    <subcellularLocation>
        <location evidence="1">Membrane</location>
        <topology evidence="1">Multi-pass membrane protein</topology>
    </subcellularLocation>
</comment>
<dbReference type="PROSITE" id="PS50801">
    <property type="entry name" value="STAS"/>
    <property type="match status" value="1"/>
</dbReference>
<comment type="caution">
    <text evidence="8">The sequence shown here is derived from an EMBL/GenBank/DDBJ whole genome shotgun (WGS) entry which is preliminary data.</text>
</comment>
<dbReference type="NCBIfam" id="TIGR00815">
    <property type="entry name" value="sulP"/>
    <property type="match status" value="1"/>
</dbReference>
<organism evidence="8 9">
    <name type="scientific">Penicillium chrysogenum</name>
    <name type="common">Penicillium notatum</name>
    <dbReference type="NCBI Taxonomy" id="5076"/>
    <lineage>
        <taxon>Eukaryota</taxon>
        <taxon>Fungi</taxon>
        <taxon>Dikarya</taxon>
        <taxon>Ascomycota</taxon>
        <taxon>Pezizomycotina</taxon>
        <taxon>Eurotiomycetes</taxon>
        <taxon>Eurotiomycetidae</taxon>
        <taxon>Eurotiales</taxon>
        <taxon>Aspergillaceae</taxon>
        <taxon>Penicillium</taxon>
        <taxon>Penicillium chrysogenum species complex</taxon>
    </lineage>
</organism>
<evidence type="ECO:0000256" key="5">
    <source>
        <dbReference type="SAM" id="MobiDB-lite"/>
    </source>
</evidence>
<evidence type="ECO:0000256" key="1">
    <source>
        <dbReference type="ARBA" id="ARBA00004141"/>
    </source>
</evidence>
<dbReference type="EMBL" id="JAPVEB010000001">
    <property type="protein sequence ID" value="KAJ5283331.1"/>
    <property type="molecule type" value="Genomic_DNA"/>
</dbReference>
<feature type="transmembrane region" description="Helical" evidence="6">
    <location>
        <begin position="359"/>
        <end position="378"/>
    </location>
</feature>
<evidence type="ECO:0000259" key="7">
    <source>
        <dbReference type="PROSITE" id="PS50801"/>
    </source>
</evidence>
<dbReference type="InterPro" id="IPR011547">
    <property type="entry name" value="SLC26A/SulP_dom"/>
</dbReference>
<sequence length="744" mass="81525">MGSAAVKKVLGLNDPPNVPIKIMPPHESDPTVLGWFRDVFPSRHQFGLYLVRLFPFVQWIKHYNLQWLMGDLVAGLTVGAVVVPQSMAYAKLANLPVQYGLYTSFMGVLIYWFFATSKDITIGPVAIMSAVVGSIILDVQAAYPNVAGHQIALSIAVICGSIIFLMGLARMGFIVDFIPLPAIEAFMTGSAITICSGQTKQLLGQTANFSTSSPVYQIIIDTLEALPSSQVYDAAMGVSALVTLYIFRATCNYAARRNPRFSKHFFFLSALRAVVVIILFTVVSFAVNMHRRETPAFALIGTIPRGFEHAGAPVLTMDVIKLFAPKLPACIIVLLIEHIAVSKSFGRVNNYTIDPSQELIAIGITNLFGPFVGAYPATGSFSRSAIQSNSGSRSPFTGFITACVVLIAMYTLTAGLYYTPEACLSGVIIHAVGDLIVRPNTIYQFWLIAPLDVVVFAVGLIVALVSTIPNSIYATVCLSASILLFRHAKAPGHFLGQTKINDNNNQRWLFFPLDDADLDRDVKLERPRPGVFVYRFAEGFNYPNANHYFDTLVQTVLKHTRPSNTQTYVKKGDRPWNDPGSSTTDDSRLPLLRAIILDFSAVNNVDVTSIHNLVDVRNQLNVRAAPIVVQWHFANIKNRWTKRALAAVGFGSVYLCDQPAVPSEPDTKLFTPRPRNELSDVEIGSDAEASASSRMRIKRVEAGNSSDGAYSRPGILESRSQPFFHADLTSALQSVDMYLAANPE</sequence>
<proteinExistence type="predicted"/>
<keyword evidence="9" id="KW-1185">Reference proteome</keyword>
<protein>
    <submittedName>
        <fullName evidence="8">Sulfate anion transporter</fullName>
    </submittedName>
</protein>
<evidence type="ECO:0000313" key="9">
    <source>
        <dbReference type="Proteomes" id="UP001220256"/>
    </source>
</evidence>